<dbReference type="CDD" id="cd06571">
    <property type="entry name" value="Bac_DnaA_C"/>
    <property type="match status" value="1"/>
</dbReference>
<keyword evidence="1" id="KW-0963">Cytoplasm</keyword>
<dbReference type="InterPro" id="IPR018312">
    <property type="entry name" value="Chromosome_initiator_DnaA_CS"/>
</dbReference>
<feature type="domain" description="Chromosomal replication initiator DnaA C-terminal" evidence="8">
    <location>
        <begin position="142"/>
        <end position="211"/>
    </location>
</feature>
<keyword evidence="5" id="KW-0446">Lipid-binding</keyword>
<evidence type="ECO:0000313" key="9">
    <source>
        <dbReference type="EMBL" id="MBO8447120.1"/>
    </source>
</evidence>
<dbReference type="InterPro" id="IPR013159">
    <property type="entry name" value="DnaA_C"/>
</dbReference>
<dbReference type="SUPFAM" id="SSF52540">
    <property type="entry name" value="P-loop containing nucleoside triphosphate hydrolases"/>
    <property type="match status" value="1"/>
</dbReference>
<evidence type="ECO:0000256" key="4">
    <source>
        <dbReference type="ARBA" id="ARBA00022840"/>
    </source>
</evidence>
<dbReference type="Gene3D" id="1.10.1750.10">
    <property type="match status" value="1"/>
</dbReference>
<evidence type="ECO:0000256" key="3">
    <source>
        <dbReference type="ARBA" id="ARBA00022741"/>
    </source>
</evidence>
<keyword evidence="2 7" id="KW-0235">DNA replication</keyword>
<dbReference type="PANTHER" id="PTHR30050:SF2">
    <property type="entry name" value="CHROMOSOMAL REPLICATION INITIATOR PROTEIN DNAA"/>
    <property type="match status" value="1"/>
</dbReference>
<dbReference type="GO" id="GO:0005886">
    <property type="term" value="C:plasma membrane"/>
    <property type="evidence" value="ECO:0007669"/>
    <property type="project" value="TreeGrafter"/>
</dbReference>
<dbReference type="GO" id="GO:0006270">
    <property type="term" value="P:DNA replication initiation"/>
    <property type="evidence" value="ECO:0007669"/>
    <property type="project" value="InterPro"/>
</dbReference>
<sequence>IQEFGEGKRVGTQHTFFHIFNHLRDAGKQLVLTCDKKPAELEGLEERLLTRFKSGLSVEIEIPNFETRKAILQSKIEKDGVRIPESVVNYIAEHVQSNIRDLEGTVASLLAYSTMTGRTINIDLAKRVISNLVAVQKNDNLSIDAIKQAVCDYYDIPQNVLVSNSRKREYVQARQVAMYFAKQLTEDSLTNIGCSLGNRTHATVLHACKTVQDLMETDKGFRLSINEIENKLKQK</sequence>
<feature type="non-terminal residue" evidence="9">
    <location>
        <position position="1"/>
    </location>
</feature>
<dbReference type="Gene3D" id="1.10.8.60">
    <property type="match status" value="1"/>
</dbReference>
<dbReference type="Gene3D" id="3.40.50.300">
    <property type="entry name" value="P-loop containing nucleotide triphosphate hydrolases"/>
    <property type="match status" value="1"/>
</dbReference>
<evidence type="ECO:0000259" key="8">
    <source>
        <dbReference type="SMART" id="SM00760"/>
    </source>
</evidence>
<dbReference type="GO" id="GO:0005524">
    <property type="term" value="F:ATP binding"/>
    <property type="evidence" value="ECO:0007669"/>
    <property type="project" value="UniProtKB-KW"/>
</dbReference>
<dbReference type="AlphaFoldDB" id="A0A9D9HAG2"/>
<dbReference type="SUPFAM" id="SSF48295">
    <property type="entry name" value="TrpR-like"/>
    <property type="match status" value="1"/>
</dbReference>
<gene>
    <name evidence="9" type="ORF">IAC32_05190</name>
</gene>
<dbReference type="SMART" id="SM00760">
    <property type="entry name" value="Bac_DnaA_C"/>
    <property type="match status" value="1"/>
</dbReference>
<comment type="similarity">
    <text evidence="7">Belongs to the DnaA family.</text>
</comment>
<dbReference type="Pfam" id="PF08299">
    <property type="entry name" value="Bac_DnaA_C"/>
    <property type="match status" value="1"/>
</dbReference>
<dbReference type="InterPro" id="IPR027417">
    <property type="entry name" value="P-loop_NTPase"/>
</dbReference>
<evidence type="ECO:0000256" key="2">
    <source>
        <dbReference type="ARBA" id="ARBA00022705"/>
    </source>
</evidence>
<dbReference type="GO" id="GO:0003688">
    <property type="term" value="F:DNA replication origin binding"/>
    <property type="evidence" value="ECO:0007669"/>
    <property type="project" value="InterPro"/>
</dbReference>
<evidence type="ECO:0000313" key="10">
    <source>
        <dbReference type="Proteomes" id="UP000823637"/>
    </source>
</evidence>
<evidence type="ECO:0000256" key="7">
    <source>
        <dbReference type="RuleBase" id="RU004227"/>
    </source>
</evidence>
<keyword evidence="4" id="KW-0067">ATP-binding</keyword>
<dbReference type="InterPro" id="IPR010921">
    <property type="entry name" value="Trp_repressor/repl_initiator"/>
</dbReference>
<name>A0A9D9HAG2_9BACT</name>
<evidence type="ECO:0000256" key="6">
    <source>
        <dbReference type="ARBA" id="ARBA00023125"/>
    </source>
</evidence>
<evidence type="ECO:0000256" key="5">
    <source>
        <dbReference type="ARBA" id="ARBA00023121"/>
    </source>
</evidence>
<dbReference type="PROSITE" id="PS01008">
    <property type="entry name" value="DNAA"/>
    <property type="match status" value="1"/>
</dbReference>
<keyword evidence="3" id="KW-0547">Nucleotide-binding</keyword>
<dbReference type="GO" id="GO:0006275">
    <property type="term" value="P:regulation of DNA replication"/>
    <property type="evidence" value="ECO:0007669"/>
    <property type="project" value="InterPro"/>
</dbReference>
<dbReference type="InterPro" id="IPR020591">
    <property type="entry name" value="Chromosome_initiator_DnaA-like"/>
</dbReference>
<accession>A0A9D9HAG2</accession>
<dbReference type="Proteomes" id="UP000823637">
    <property type="component" value="Unassembled WGS sequence"/>
</dbReference>
<comment type="caution">
    <text evidence="9">The sequence shown here is derived from an EMBL/GenBank/DDBJ whole genome shotgun (WGS) entry which is preliminary data.</text>
</comment>
<organism evidence="9 10">
    <name type="scientific">Candidatus Enterocola intestinipullorum</name>
    <dbReference type="NCBI Taxonomy" id="2840783"/>
    <lineage>
        <taxon>Bacteria</taxon>
        <taxon>Pseudomonadati</taxon>
        <taxon>Bacteroidota</taxon>
        <taxon>Bacteroidia</taxon>
        <taxon>Bacteroidales</taxon>
        <taxon>Candidatus Enterocola</taxon>
    </lineage>
</organism>
<dbReference type="Pfam" id="PF00308">
    <property type="entry name" value="Bac_DnaA"/>
    <property type="match status" value="1"/>
</dbReference>
<proteinExistence type="inferred from homology"/>
<reference evidence="9" key="1">
    <citation type="submission" date="2020-10" db="EMBL/GenBank/DDBJ databases">
        <authorList>
            <person name="Gilroy R."/>
        </authorList>
    </citation>
    <scope>NUCLEOTIDE SEQUENCE</scope>
    <source>
        <strain evidence="9">D3-1215</strain>
    </source>
</reference>
<protein>
    <submittedName>
        <fullName evidence="9">Chromosomal replication initiator protein DnaA</fullName>
    </submittedName>
</protein>
<evidence type="ECO:0000256" key="1">
    <source>
        <dbReference type="ARBA" id="ARBA00022490"/>
    </source>
</evidence>
<dbReference type="GO" id="GO:0008289">
    <property type="term" value="F:lipid binding"/>
    <property type="evidence" value="ECO:0007669"/>
    <property type="project" value="UniProtKB-KW"/>
</dbReference>
<reference evidence="9" key="2">
    <citation type="journal article" date="2021" name="PeerJ">
        <title>Extensive microbial diversity within the chicken gut microbiome revealed by metagenomics and culture.</title>
        <authorList>
            <person name="Gilroy R."/>
            <person name="Ravi A."/>
            <person name="Getino M."/>
            <person name="Pursley I."/>
            <person name="Horton D.L."/>
            <person name="Alikhan N.F."/>
            <person name="Baker D."/>
            <person name="Gharbi K."/>
            <person name="Hall N."/>
            <person name="Watson M."/>
            <person name="Adriaenssens E.M."/>
            <person name="Foster-Nyarko E."/>
            <person name="Jarju S."/>
            <person name="Secka A."/>
            <person name="Antonio M."/>
            <person name="Oren A."/>
            <person name="Chaudhuri R.R."/>
            <person name="La Ragione R."/>
            <person name="Hildebrand F."/>
            <person name="Pallen M.J."/>
        </authorList>
    </citation>
    <scope>NUCLEOTIDE SEQUENCE</scope>
    <source>
        <strain evidence="9">D3-1215</strain>
    </source>
</reference>
<dbReference type="EMBL" id="JADIMR010000077">
    <property type="protein sequence ID" value="MBO8447120.1"/>
    <property type="molecule type" value="Genomic_DNA"/>
</dbReference>
<dbReference type="InterPro" id="IPR013317">
    <property type="entry name" value="DnaA_dom"/>
</dbReference>
<dbReference type="PRINTS" id="PR00051">
    <property type="entry name" value="DNAA"/>
</dbReference>
<keyword evidence="6" id="KW-0238">DNA-binding</keyword>
<dbReference type="PANTHER" id="PTHR30050">
    <property type="entry name" value="CHROMOSOMAL REPLICATION INITIATOR PROTEIN DNAA"/>
    <property type="match status" value="1"/>
</dbReference>